<dbReference type="HOGENOM" id="CLU_103734_0_1_6"/>
<dbReference type="InterPro" id="IPR026037">
    <property type="entry name" value="PgpA"/>
</dbReference>
<organism evidence="4 5">
    <name type="scientific">Succinatimonas hippei (strain DSM 22608 / JCM 16073 / KCTC 15190 / YIT 12066)</name>
    <dbReference type="NCBI Taxonomy" id="762983"/>
    <lineage>
        <taxon>Bacteria</taxon>
        <taxon>Pseudomonadati</taxon>
        <taxon>Pseudomonadota</taxon>
        <taxon>Gammaproteobacteria</taxon>
        <taxon>Aeromonadales</taxon>
        <taxon>Succinivibrionaceae</taxon>
        <taxon>Succinatimonas</taxon>
    </lineage>
</organism>
<dbReference type="InterPro" id="IPR036681">
    <property type="entry name" value="PgpA-like_sf"/>
</dbReference>
<keyword evidence="1" id="KW-0479">Metal-binding</keyword>
<dbReference type="GO" id="GO:0009395">
    <property type="term" value="P:phospholipid catabolic process"/>
    <property type="evidence" value="ECO:0007669"/>
    <property type="project" value="UniProtKB-KW"/>
</dbReference>
<proteinExistence type="predicted"/>
<name>E8LJG3_SUCHY</name>
<dbReference type="eggNOG" id="COG1267">
    <property type="taxonomic scope" value="Bacteria"/>
</dbReference>
<dbReference type="Proteomes" id="UP000018458">
    <property type="component" value="Unassembled WGS sequence"/>
</dbReference>
<keyword evidence="5" id="KW-1185">Reference proteome</keyword>
<dbReference type="CDD" id="cd06971">
    <property type="entry name" value="PgpA"/>
    <property type="match status" value="1"/>
</dbReference>
<evidence type="ECO:0000313" key="4">
    <source>
        <dbReference type="EMBL" id="EFY07261.1"/>
    </source>
</evidence>
<feature type="transmembrane region" description="Helical" evidence="2">
    <location>
        <begin position="40"/>
        <end position="67"/>
    </location>
</feature>
<feature type="transmembrane region" description="Helical" evidence="2">
    <location>
        <begin position="104"/>
        <end position="120"/>
    </location>
</feature>
<accession>E8LJG3</accession>
<keyword evidence="1" id="KW-1003">Cell membrane</keyword>
<comment type="subcellular location">
    <subcellularLocation>
        <location evidence="1">Cell inner membrane</location>
        <topology evidence="1">Multi-pass membrane protein</topology>
    </subcellularLocation>
</comment>
<evidence type="ECO:0000256" key="2">
    <source>
        <dbReference type="SAM" id="Phobius"/>
    </source>
</evidence>
<dbReference type="AlphaFoldDB" id="E8LJG3"/>
<comment type="catalytic activity">
    <reaction evidence="1">
        <text>a 1,2-diacyl-sn-glycero-3-phospho-(1'-sn-glycero-3'-phosphate) + H2O = a 1,2-diacyl-sn-glycero-3-phospho-(1'-sn-glycerol) + phosphate</text>
        <dbReference type="Rhea" id="RHEA:33751"/>
        <dbReference type="ChEBI" id="CHEBI:15377"/>
        <dbReference type="ChEBI" id="CHEBI:43474"/>
        <dbReference type="ChEBI" id="CHEBI:60110"/>
        <dbReference type="ChEBI" id="CHEBI:64716"/>
        <dbReference type="EC" id="3.1.3.27"/>
    </reaction>
</comment>
<dbReference type="EC" id="3.1.3.27" evidence="1"/>
<dbReference type="OrthoDB" id="9804091at2"/>
<dbReference type="GO" id="GO:0008962">
    <property type="term" value="F:phosphatidylglycerophosphatase activity"/>
    <property type="evidence" value="ECO:0007669"/>
    <property type="project" value="UniProtKB-EC"/>
</dbReference>
<dbReference type="UniPathway" id="UPA00084">
    <property type="reaction ID" value="UER00504"/>
</dbReference>
<keyword evidence="1" id="KW-0442">Lipid degradation</keyword>
<feature type="domain" description="YutG/PgpA" evidence="3">
    <location>
        <begin position="19"/>
        <end position="155"/>
    </location>
</feature>
<dbReference type="SUPFAM" id="SSF101307">
    <property type="entry name" value="YutG-like"/>
    <property type="match status" value="1"/>
</dbReference>
<dbReference type="GO" id="GO:0005886">
    <property type="term" value="C:plasma membrane"/>
    <property type="evidence" value="ECO:0007669"/>
    <property type="project" value="UniProtKB-SubCell"/>
</dbReference>
<keyword evidence="1" id="KW-0997">Cell inner membrane</keyword>
<dbReference type="PANTHER" id="PTHR36305:SF1">
    <property type="entry name" value="PHOSPHATIDYLGLYCEROPHOSPHATASE A"/>
    <property type="match status" value="1"/>
</dbReference>
<comment type="caution">
    <text evidence="4">The sequence shown here is derived from an EMBL/GenBank/DDBJ whole genome shotgun (WGS) entry which is preliminary data.</text>
</comment>
<keyword evidence="1" id="KW-0443">Lipid metabolism</keyword>
<dbReference type="GO" id="GO:0046872">
    <property type="term" value="F:metal ion binding"/>
    <property type="evidence" value="ECO:0007669"/>
    <property type="project" value="UniProtKB-KW"/>
</dbReference>
<dbReference type="Pfam" id="PF04608">
    <property type="entry name" value="PgpA"/>
    <property type="match status" value="1"/>
</dbReference>
<dbReference type="PANTHER" id="PTHR36305">
    <property type="entry name" value="PHOSPHATIDYLGLYCEROPHOSPHATASE A"/>
    <property type="match status" value="1"/>
</dbReference>
<dbReference type="InterPro" id="IPR007686">
    <property type="entry name" value="YutG/PgpA"/>
</dbReference>
<dbReference type="GO" id="GO:0006655">
    <property type="term" value="P:phosphatidylglycerol biosynthetic process"/>
    <property type="evidence" value="ECO:0007669"/>
    <property type="project" value="UniProtKB-UniPathway"/>
</dbReference>
<sequence length="160" mass="17389">MASRELLRKLNLKNLWHLLAVGFGAGLAPKAPGTFGSLAAIPICMVLLYIDPIISALFIVLSFFIGVKACSEAEKTMGVHDHGGIVIDEFVGMFISVMCYPANYWYAFLAFVLFRIFDILKPFPVSLADKKVAGGFGIMIDDVLAGIYAFICGSVILSFI</sequence>
<keyword evidence="1" id="KW-1208">Phospholipid metabolism</keyword>
<protein>
    <recommendedName>
        <fullName evidence="1">Phosphatidylglycerophosphatase A</fullName>
        <ecNumber evidence="1">3.1.3.27</ecNumber>
    </recommendedName>
    <alternativeName>
        <fullName evidence="1">Phosphatidylglycerolphosphate phosphatase A</fullName>
    </alternativeName>
</protein>
<evidence type="ECO:0000313" key="5">
    <source>
        <dbReference type="Proteomes" id="UP000018458"/>
    </source>
</evidence>
<dbReference type="EMBL" id="AEVO01000042">
    <property type="protein sequence ID" value="EFY07261.1"/>
    <property type="molecule type" value="Genomic_DNA"/>
</dbReference>
<dbReference type="PIRSF" id="PIRSF006162">
    <property type="entry name" value="PgpA"/>
    <property type="match status" value="1"/>
</dbReference>
<keyword evidence="1" id="KW-0460">Magnesium</keyword>
<evidence type="ECO:0000256" key="1">
    <source>
        <dbReference type="PIRNR" id="PIRNR006162"/>
    </source>
</evidence>
<evidence type="ECO:0000259" key="3">
    <source>
        <dbReference type="Pfam" id="PF04608"/>
    </source>
</evidence>
<keyword evidence="2" id="KW-1133">Transmembrane helix</keyword>
<gene>
    <name evidence="4" type="primary">pgpA</name>
    <name evidence="4" type="ORF">HMPREF9444_00842</name>
</gene>
<dbReference type="RefSeq" id="WP_009143051.1">
    <property type="nucleotide sequence ID" value="NZ_GL830979.1"/>
</dbReference>
<keyword evidence="1" id="KW-0595">Phospholipid degradation</keyword>
<keyword evidence="1 4" id="KW-0378">Hydrolase</keyword>
<comment type="cofactor">
    <cofactor evidence="1">
        <name>Mg(2+)</name>
        <dbReference type="ChEBI" id="CHEBI:18420"/>
    </cofactor>
</comment>
<keyword evidence="1 2" id="KW-0812">Transmembrane</keyword>
<comment type="function">
    <text evidence="1">Lipid phosphatase which dephosphorylates phosphatidylglycerophosphate (PGP) to phosphatidylglycerol (PG).</text>
</comment>
<keyword evidence="1 2" id="KW-0472">Membrane</keyword>
<reference evidence="4 5" key="1">
    <citation type="submission" date="2011-01" db="EMBL/GenBank/DDBJ databases">
        <authorList>
            <person name="Weinstock G."/>
            <person name="Sodergren E."/>
            <person name="Clifton S."/>
            <person name="Fulton L."/>
            <person name="Fulton B."/>
            <person name="Courtney L."/>
            <person name="Fronick C."/>
            <person name="Harrison M."/>
            <person name="Strong C."/>
            <person name="Farmer C."/>
            <person name="Delahaunty K."/>
            <person name="Markovic C."/>
            <person name="Hall O."/>
            <person name="Minx P."/>
            <person name="Tomlinson C."/>
            <person name="Mitreva M."/>
            <person name="Hou S."/>
            <person name="Chen J."/>
            <person name="Wollam A."/>
            <person name="Pepin K.H."/>
            <person name="Johnson M."/>
            <person name="Bhonagiri V."/>
            <person name="Zhang X."/>
            <person name="Suruliraj S."/>
            <person name="Warren W."/>
            <person name="Chinwalla A."/>
            <person name="Mardis E.R."/>
            <person name="Wilson R.K."/>
        </authorList>
    </citation>
    <scope>NUCLEOTIDE SEQUENCE [LARGE SCALE GENOMIC DNA]</scope>
    <source>
        <strain evidence="5">DSM 22608 / JCM 16073 / KCTC 15190 / YIT 12066</strain>
    </source>
</reference>
<feature type="transmembrane region" description="Helical" evidence="2">
    <location>
        <begin position="132"/>
        <end position="157"/>
    </location>
</feature>
<dbReference type="STRING" id="762983.HMPREF9444_00842"/>
<comment type="pathway">
    <text evidence="1">Phospholipid metabolism; phosphatidylglycerol biosynthesis; phosphatidylglycerol from CDP-diacylglycerol: step 2/2.</text>
</comment>